<evidence type="ECO:0000313" key="3">
    <source>
        <dbReference type="Proteomes" id="UP001203665"/>
    </source>
</evidence>
<keyword evidence="3" id="KW-1185">Reference proteome</keyword>
<dbReference type="PROSITE" id="PS51257">
    <property type="entry name" value="PROKAR_LIPOPROTEIN"/>
    <property type="match status" value="1"/>
</dbReference>
<evidence type="ECO:0000256" key="1">
    <source>
        <dbReference type="SAM" id="MobiDB-lite"/>
    </source>
</evidence>
<dbReference type="RefSeq" id="WP_251611726.1">
    <property type="nucleotide sequence ID" value="NZ_JAMQJY010000007.1"/>
</dbReference>
<evidence type="ECO:0008006" key="4">
    <source>
        <dbReference type="Google" id="ProtNLM"/>
    </source>
</evidence>
<name>A0ABT0XPU8_9BACI</name>
<feature type="compositionally biased region" description="Acidic residues" evidence="1">
    <location>
        <begin position="41"/>
        <end position="78"/>
    </location>
</feature>
<accession>A0ABT0XPU8</accession>
<dbReference type="Proteomes" id="UP001203665">
    <property type="component" value="Unassembled WGS sequence"/>
</dbReference>
<dbReference type="EMBL" id="JAMQJY010000007">
    <property type="protein sequence ID" value="MCM2677930.1"/>
    <property type="molecule type" value="Genomic_DNA"/>
</dbReference>
<feature type="compositionally biased region" description="Polar residues" evidence="1">
    <location>
        <begin position="24"/>
        <end position="40"/>
    </location>
</feature>
<reference evidence="2" key="1">
    <citation type="submission" date="2022-06" db="EMBL/GenBank/DDBJ databases">
        <title>Alkalicoccobacillus porphyridii sp. nov., isolated from a marine red alga, Porphyridium purpureum and reclassification of Shouchella plakortidis and Shouchella gibsonii as Alkalicoccobacillus plakortidis comb. nov. and Alkalicoccobacillus gibsonii comb. nov.</title>
        <authorList>
            <person name="Kim K.H."/>
            <person name="Lee J.K."/>
            <person name="Han D.M."/>
            <person name="Baek J.H."/>
            <person name="Jeon C.O."/>
        </authorList>
    </citation>
    <scope>NUCLEOTIDE SEQUENCE</scope>
    <source>
        <strain evidence="2">DSM 19153</strain>
    </source>
</reference>
<evidence type="ECO:0000313" key="2">
    <source>
        <dbReference type="EMBL" id="MCM2677930.1"/>
    </source>
</evidence>
<feature type="region of interest" description="Disordered" evidence="1">
    <location>
        <begin position="24"/>
        <end position="83"/>
    </location>
</feature>
<protein>
    <recommendedName>
        <fullName evidence="4">Sporulation related protein</fullName>
    </recommendedName>
</protein>
<organism evidence="2 3">
    <name type="scientific">Alkalicoccobacillus plakortidis</name>
    <dbReference type="NCBI Taxonomy" id="444060"/>
    <lineage>
        <taxon>Bacteria</taxon>
        <taxon>Bacillati</taxon>
        <taxon>Bacillota</taxon>
        <taxon>Bacilli</taxon>
        <taxon>Bacillales</taxon>
        <taxon>Bacillaceae</taxon>
        <taxon>Alkalicoccobacillus</taxon>
    </lineage>
</organism>
<sequence length="315" mass="35738">MRNDHFLIGLTSFTFLMAATACSNDDSNVTSEEQQNVSEVSDSEPTETEEDLNKVEDDEMVDEDTEERELELVEEGEEREASTTKEDYYMQNGTFVGGEITDGRSVGDINQGAHDGYERLVLDIYEGSYQELGDPADIPNYFEITKEAYPSRLIYTLAGIRGLPEEIPELSNMELFSHMSVVPYFSDATIQLAVYLQEPVEFEVFEMHNPAKIVTDIRSISDENEYAPVFSVRTASTSQGDTVDAIQSADSEFRERDADQVRTLHSEDNSVFVEEGYYSSLEEAEERKIELENDGIDFDLHIEERGTHDIPKYIK</sequence>
<comment type="caution">
    <text evidence="2">The sequence shown here is derived from an EMBL/GenBank/DDBJ whole genome shotgun (WGS) entry which is preliminary data.</text>
</comment>
<proteinExistence type="predicted"/>
<gene>
    <name evidence="2" type="ORF">NDM98_22635</name>
</gene>